<feature type="signal peptide" evidence="2">
    <location>
        <begin position="1"/>
        <end position="18"/>
    </location>
</feature>
<evidence type="ECO:0000256" key="1">
    <source>
        <dbReference type="ARBA" id="ARBA00022729"/>
    </source>
</evidence>
<gene>
    <name evidence="4" type="ORF">SAMN05444484_102613</name>
</gene>
<dbReference type="InterPro" id="IPR008979">
    <property type="entry name" value="Galactose-bd-like_sf"/>
</dbReference>
<keyword evidence="1 2" id="KW-0732">Signal</keyword>
<dbReference type="EMBL" id="FRBT01000002">
    <property type="protein sequence ID" value="SHL79862.1"/>
    <property type="molecule type" value="Genomic_DNA"/>
</dbReference>
<accession>A0A1M7DK62</accession>
<name>A0A1M7DK62_9FLAO</name>
<dbReference type="Pfam" id="PF18962">
    <property type="entry name" value="Por_Secre_tail"/>
    <property type="match status" value="1"/>
</dbReference>
<keyword evidence="5" id="KW-1185">Reference proteome</keyword>
<dbReference type="NCBIfam" id="TIGR04183">
    <property type="entry name" value="Por_Secre_tail"/>
    <property type="match status" value="1"/>
</dbReference>
<dbReference type="Proteomes" id="UP000184028">
    <property type="component" value="Unassembled WGS sequence"/>
</dbReference>
<dbReference type="AlphaFoldDB" id="A0A1M7DK62"/>
<proteinExistence type="predicted"/>
<reference evidence="5" key="1">
    <citation type="submission" date="2016-11" db="EMBL/GenBank/DDBJ databases">
        <authorList>
            <person name="Varghese N."/>
            <person name="Submissions S."/>
        </authorList>
    </citation>
    <scope>NUCLEOTIDE SEQUENCE [LARGE SCALE GENOMIC DNA]</scope>
    <source>
        <strain evidence="5">DSM 24724</strain>
    </source>
</reference>
<dbReference type="Gene3D" id="2.60.120.260">
    <property type="entry name" value="Galactose-binding domain-like"/>
    <property type="match status" value="1"/>
</dbReference>
<dbReference type="STRING" id="946677.SAMN05444484_102613"/>
<feature type="chain" id="PRO_5009925042" evidence="2">
    <location>
        <begin position="19"/>
        <end position="264"/>
    </location>
</feature>
<dbReference type="SUPFAM" id="SSF49785">
    <property type="entry name" value="Galactose-binding domain-like"/>
    <property type="match status" value="1"/>
</dbReference>
<evidence type="ECO:0000259" key="3">
    <source>
        <dbReference type="Pfam" id="PF18962"/>
    </source>
</evidence>
<sequence>MKTKLLILCLLTASFTQSQNLLQNNSFEQFTATTPNSWTLLSGSSDKETTIFNHGTTSLKALPESSVPFSAPLFWISQDFTLNSTEVYTLKFDYYVPGNMATNYISRIGFELALNDSSEAFFFPNYPTIPVTYGTWKTVTFDFNILMFRAPATSASIKLILQAGSDSGFTGTYMYFDNVVIAKKSTLSTPDFSKKNNPIAYVSKDEIKLNNEFENSAYSIFSIDGKTVKTSKSTSGSIGISGLSKGVYLLKLNDSSNAIKFVKQ</sequence>
<organism evidence="4 5">
    <name type="scientific">Flavobacterium chilense</name>
    <dbReference type="NCBI Taxonomy" id="946677"/>
    <lineage>
        <taxon>Bacteria</taxon>
        <taxon>Pseudomonadati</taxon>
        <taxon>Bacteroidota</taxon>
        <taxon>Flavobacteriia</taxon>
        <taxon>Flavobacteriales</taxon>
        <taxon>Flavobacteriaceae</taxon>
        <taxon>Flavobacterium</taxon>
    </lineage>
</organism>
<dbReference type="OrthoDB" id="1467228at2"/>
<evidence type="ECO:0000313" key="5">
    <source>
        <dbReference type="Proteomes" id="UP000184028"/>
    </source>
</evidence>
<feature type="domain" description="Secretion system C-terminal sorting" evidence="3">
    <location>
        <begin position="204"/>
        <end position="259"/>
    </location>
</feature>
<protein>
    <submittedName>
        <fullName evidence="4">Por secretion system C-terminal sorting domain-containing protein</fullName>
    </submittedName>
</protein>
<dbReference type="InterPro" id="IPR026444">
    <property type="entry name" value="Secre_tail"/>
</dbReference>
<evidence type="ECO:0000313" key="4">
    <source>
        <dbReference type="EMBL" id="SHL79862.1"/>
    </source>
</evidence>
<evidence type="ECO:0000256" key="2">
    <source>
        <dbReference type="SAM" id="SignalP"/>
    </source>
</evidence>
<dbReference type="RefSeq" id="WP_068842055.1">
    <property type="nucleotide sequence ID" value="NZ_FRBT01000002.1"/>
</dbReference>